<dbReference type="Pfam" id="PF02613">
    <property type="entry name" value="Nitrate_red_del"/>
    <property type="match status" value="1"/>
</dbReference>
<dbReference type="PANTHER" id="PTHR43680:SF2">
    <property type="entry name" value="NITRATE REDUCTASE MOLYBDENUM COFACTOR ASSEMBLY CHAPERONE NARJ"/>
    <property type="match status" value="1"/>
</dbReference>
<accession>A0A3S5Y1Y8</accession>
<dbReference type="GO" id="GO:0051131">
    <property type="term" value="P:chaperone-mediated protein complex assembly"/>
    <property type="evidence" value="ECO:0007669"/>
    <property type="project" value="InterPro"/>
</dbReference>
<evidence type="ECO:0000256" key="2">
    <source>
        <dbReference type="SAM" id="MobiDB-lite"/>
    </source>
</evidence>
<dbReference type="PANTHER" id="PTHR43680">
    <property type="entry name" value="NITRATE REDUCTASE MOLYBDENUM COFACTOR ASSEMBLY CHAPERONE"/>
    <property type="match status" value="1"/>
</dbReference>
<organism evidence="3">
    <name type="scientific">Rhodococcus hoagii (strain 103S)</name>
    <name type="common">Rhodococcus equi</name>
    <dbReference type="NCBI Taxonomy" id="685727"/>
    <lineage>
        <taxon>Bacteria</taxon>
        <taxon>Bacillati</taxon>
        <taxon>Actinomycetota</taxon>
        <taxon>Actinomycetes</taxon>
        <taxon>Mycobacteriales</taxon>
        <taxon>Nocardiaceae</taxon>
        <taxon>Prescottella</taxon>
    </lineage>
</organism>
<dbReference type="EMBL" id="FN563149">
    <property type="protein sequence ID" value="CBH46557.1"/>
    <property type="molecule type" value="Genomic_DNA"/>
</dbReference>
<dbReference type="Proteomes" id="UP001154400">
    <property type="component" value="Chromosome"/>
</dbReference>
<dbReference type="InterPro" id="IPR020945">
    <property type="entry name" value="DMSO/NO3_reduct_chaperone"/>
</dbReference>
<sequence>MRAADLRVLDQASSLLLDYPTPALSGRLPAVEQALSELPRTAATRSLTGFVGHLRTQPLPDLTRHYVETFDLRRKSCLYLTYYADGDTRRRGVTLVRLKQYYRRAGVEFAAADLPDFLPVVLEFAAATGDRSLLVRHVLGLQLIRLGLLEVDSPYLAVLDALLSTLPGPTAEDRDAVLALARSGPPQEDVGLEPFPTGGAR</sequence>
<dbReference type="GO" id="GO:0051082">
    <property type="term" value="F:unfolded protein binding"/>
    <property type="evidence" value="ECO:0007669"/>
    <property type="project" value="InterPro"/>
</dbReference>
<dbReference type="NCBIfam" id="TIGR00684">
    <property type="entry name" value="narJ"/>
    <property type="match status" value="1"/>
</dbReference>
<proteinExistence type="predicted"/>
<evidence type="ECO:0000256" key="1">
    <source>
        <dbReference type="ARBA" id="ARBA00023063"/>
    </source>
</evidence>
<dbReference type="GO" id="GO:0042128">
    <property type="term" value="P:nitrate assimilation"/>
    <property type="evidence" value="ECO:0007669"/>
    <property type="project" value="UniProtKB-KW"/>
</dbReference>
<dbReference type="InterPro" id="IPR003765">
    <property type="entry name" value="NO3_reductase_chaperone_NarJ"/>
</dbReference>
<keyword evidence="1" id="KW-0534">Nitrate assimilation</keyword>
<gene>
    <name evidence="3" type="primary">narJ</name>
    <name evidence="3" type="ordered locus">REQ_04210</name>
</gene>
<dbReference type="InterPro" id="IPR036411">
    <property type="entry name" value="TorD-like_sf"/>
</dbReference>
<feature type="region of interest" description="Disordered" evidence="2">
    <location>
        <begin position="182"/>
        <end position="201"/>
    </location>
</feature>
<evidence type="ECO:0000313" key="3">
    <source>
        <dbReference type="EMBL" id="CBH46557.1"/>
    </source>
</evidence>
<name>A0A3S5Y1Y8_RHOH1</name>
<dbReference type="SUPFAM" id="SSF89155">
    <property type="entry name" value="TorD-like"/>
    <property type="match status" value="1"/>
</dbReference>
<dbReference type="Gene3D" id="1.10.3480.10">
    <property type="entry name" value="TorD-like"/>
    <property type="match status" value="1"/>
</dbReference>
<protein>
    <submittedName>
        <fullName evidence="3">Nitrate reductase delta subunit NarJ</fullName>
    </submittedName>
</protein>
<evidence type="ECO:0000313" key="4">
    <source>
        <dbReference type="Proteomes" id="UP000006892"/>
    </source>
</evidence>
<dbReference type="GO" id="GO:0016530">
    <property type="term" value="F:metallochaperone activity"/>
    <property type="evidence" value="ECO:0007669"/>
    <property type="project" value="TreeGrafter"/>
</dbReference>
<dbReference type="KEGG" id="req:REQ_04210"/>
<dbReference type="AlphaFoldDB" id="A0A3S5Y1Y8"/>
<dbReference type="RefSeq" id="WP_013414675.1">
    <property type="nucleotide sequence ID" value="NC_014659.1"/>
</dbReference>
<reference evidence="3" key="1">
    <citation type="journal article" date="2010" name="PLoS Genet.">
        <title>The genome of a pathogenic rhodococcus: cooptive virulence underpinned by key gene acquisitions.</title>
        <authorList>
            <person name="Letek M."/>
            <person name="Gonzalez P."/>
            <person name="Macarthur I."/>
            <person name="Rodriguez H."/>
            <person name="Freeman T.C."/>
            <person name="Valero-Rello A."/>
            <person name="Blanco M."/>
            <person name="Buckley T."/>
            <person name="Cherevach I."/>
            <person name="Fahey R."/>
            <person name="Hapeshi A."/>
            <person name="Holdstock J."/>
            <person name="Leadon D."/>
            <person name="Navas J."/>
            <person name="Ocampo A."/>
            <person name="Quail M.A."/>
            <person name="Sanders M."/>
            <person name="Scortti M.M."/>
            <person name="Prescott J.F."/>
            <person name="Fogarty U."/>
            <person name="Meijer W.G."/>
            <person name="Parkhill J."/>
            <person name="Bentley S.D."/>
            <person name="Vazquez-Boland J.A."/>
        </authorList>
    </citation>
    <scope>NUCLEOTIDE SEQUENCE [LARGE SCALE GENOMIC DNA]</scope>
    <source>
        <strain evidence="3 4">103S</strain>
    </source>
</reference>